<evidence type="ECO:0000313" key="3">
    <source>
        <dbReference type="EMBL" id="TVY54534.1"/>
    </source>
</evidence>
<dbReference type="FunFam" id="3.40.50.1820:FF:000173">
    <property type="entry name" value="Alpha/beta hydrolase"/>
    <property type="match status" value="1"/>
</dbReference>
<dbReference type="InterPro" id="IPR000073">
    <property type="entry name" value="AB_hydrolase_1"/>
</dbReference>
<dbReference type="PANTHER" id="PTHR42977">
    <property type="entry name" value="HYDROLASE-RELATED"/>
    <property type="match status" value="1"/>
</dbReference>
<evidence type="ECO:0000256" key="1">
    <source>
        <dbReference type="ARBA" id="ARBA00022801"/>
    </source>
</evidence>
<protein>
    <submittedName>
        <fullName evidence="3">Putative hydrolase</fullName>
    </submittedName>
</protein>
<accession>A0A7D8YYG7</accession>
<dbReference type="GO" id="GO:0004301">
    <property type="term" value="F:epoxide hydrolase activity"/>
    <property type="evidence" value="ECO:0007669"/>
    <property type="project" value="TreeGrafter"/>
</dbReference>
<name>A0A7D8YYG7_9HELO</name>
<keyword evidence="4" id="KW-1185">Reference proteome</keyword>
<gene>
    <name evidence="3" type="primary">YNR064C_1</name>
    <name evidence="3" type="ORF">LCER1_G004263</name>
</gene>
<dbReference type="Gene3D" id="3.40.50.1820">
    <property type="entry name" value="alpha/beta hydrolase"/>
    <property type="match status" value="1"/>
</dbReference>
<reference evidence="3 4" key="1">
    <citation type="submission" date="2018-05" db="EMBL/GenBank/DDBJ databases">
        <title>Whole genome sequencing for identification of molecular markers to develop diagnostic detection tools for the regulated plant pathogen Lachnellula willkommii.</title>
        <authorList>
            <person name="Giroux E."/>
            <person name="Bilodeau G."/>
        </authorList>
    </citation>
    <scope>NUCLEOTIDE SEQUENCE [LARGE SCALE GENOMIC DNA]</scope>
    <source>
        <strain evidence="3 4">CBS 625.97</strain>
    </source>
</reference>
<dbReference type="AlphaFoldDB" id="A0A7D8YYG7"/>
<comment type="caution">
    <text evidence="3">The sequence shown here is derived from an EMBL/GenBank/DDBJ whole genome shotgun (WGS) entry which is preliminary data.</text>
</comment>
<evidence type="ECO:0000313" key="4">
    <source>
        <dbReference type="Proteomes" id="UP000481288"/>
    </source>
</evidence>
<dbReference type="PRINTS" id="PR00412">
    <property type="entry name" value="EPOXHYDRLASE"/>
</dbReference>
<evidence type="ECO:0000259" key="2">
    <source>
        <dbReference type="Pfam" id="PF00561"/>
    </source>
</evidence>
<dbReference type="InterPro" id="IPR029058">
    <property type="entry name" value="AB_hydrolase_fold"/>
</dbReference>
<dbReference type="OrthoDB" id="6431331at2759"/>
<feature type="domain" description="AB hydrolase-1" evidence="2">
    <location>
        <begin position="27"/>
        <end position="274"/>
    </location>
</feature>
<keyword evidence="1 3" id="KW-0378">Hydrolase</keyword>
<dbReference type="InterPro" id="IPR051340">
    <property type="entry name" value="Haloalkane_dehalogenase"/>
</dbReference>
<proteinExistence type="predicted"/>
<dbReference type="SUPFAM" id="SSF53474">
    <property type="entry name" value="alpha/beta-Hydrolases"/>
    <property type="match status" value="1"/>
</dbReference>
<dbReference type="Proteomes" id="UP000481288">
    <property type="component" value="Unassembled WGS sequence"/>
</dbReference>
<dbReference type="Pfam" id="PF00561">
    <property type="entry name" value="Abhydrolase_1"/>
    <property type="match status" value="1"/>
</dbReference>
<organism evidence="3 4">
    <name type="scientific">Lachnellula cervina</name>
    <dbReference type="NCBI Taxonomy" id="1316786"/>
    <lineage>
        <taxon>Eukaryota</taxon>
        <taxon>Fungi</taxon>
        <taxon>Dikarya</taxon>
        <taxon>Ascomycota</taxon>
        <taxon>Pezizomycotina</taxon>
        <taxon>Leotiomycetes</taxon>
        <taxon>Helotiales</taxon>
        <taxon>Lachnaceae</taxon>
        <taxon>Lachnellula</taxon>
    </lineage>
</organism>
<dbReference type="InterPro" id="IPR000639">
    <property type="entry name" value="Epox_hydrolase-like"/>
</dbReference>
<sequence length="291" mass="32089">MAAYNISSVAADGLNIFYREAGPTDAPVILLLHGFPSSSHQFRNLIPLLAATYHVIAPDLPGFGFTEIPSSRAYPYTFDSIATSIEAFLDALSIRKFSPYMFDYGAPTGLRLALRRPDAVQAIFSQNGNAYEEGLGAFWDPLKDFWMGDGLNITAREAITASTLTLDATKGQYVTGTVNPNSSIAPETYTLDQALLDRPGQTDIQLGLFYDYRKNVELYPQFQAYFRESQVPLIAFWGKNDPIFIPPGAEAFKKDLPNAEIHLLDAGHFAVESNTKEIANLMLGFLKKNGI</sequence>
<dbReference type="EMBL" id="QGMG01000331">
    <property type="protein sequence ID" value="TVY54534.1"/>
    <property type="molecule type" value="Genomic_DNA"/>
</dbReference>
<dbReference type="PANTHER" id="PTHR42977:SF3">
    <property type="entry name" value="AB HYDROLASE-1 DOMAIN-CONTAINING PROTEIN"/>
    <property type="match status" value="1"/>
</dbReference>